<protein>
    <recommendedName>
        <fullName evidence="4">KASH domain-containing protein</fullName>
    </recommendedName>
</protein>
<feature type="non-terminal residue" evidence="2">
    <location>
        <position position="52"/>
    </location>
</feature>
<keyword evidence="3" id="KW-1185">Reference proteome</keyword>
<evidence type="ECO:0000313" key="2">
    <source>
        <dbReference type="EMBL" id="CAB0020898.1"/>
    </source>
</evidence>
<name>A0A6H5HZV2_9HEMI</name>
<evidence type="ECO:0000256" key="1">
    <source>
        <dbReference type="SAM" id="SignalP"/>
    </source>
</evidence>
<dbReference type="Proteomes" id="UP000479000">
    <property type="component" value="Unassembled WGS sequence"/>
</dbReference>
<dbReference type="AlphaFoldDB" id="A0A6H5HZV2"/>
<feature type="chain" id="PRO_5026204984" description="KASH domain-containing protein" evidence="1">
    <location>
        <begin position="16"/>
        <end position="52"/>
    </location>
</feature>
<organism evidence="2 3">
    <name type="scientific">Nesidiocoris tenuis</name>
    <dbReference type="NCBI Taxonomy" id="355587"/>
    <lineage>
        <taxon>Eukaryota</taxon>
        <taxon>Metazoa</taxon>
        <taxon>Ecdysozoa</taxon>
        <taxon>Arthropoda</taxon>
        <taxon>Hexapoda</taxon>
        <taxon>Insecta</taxon>
        <taxon>Pterygota</taxon>
        <taxon>Neoptera</taxon>
        <taxon>Paraneoptera</taxon>
        <taxon>Hemiptera</taxon>
        <taxon>Heteroptera</taxon>
        <taxon>Panheteroptera</taxon>
        <taxon>Cimicomorpha</taxon>
        <taxon>Miridae</taxon>
        <taxon>Dicyphina</taxon>
        <taxon>Nesidiocoris</taxon>
    </lineage>
</organism>
<keyword evidence="1" id="KW-0732">Signal</keyword>
<proteinExistence type="predicted"/>
<evidence type="ECO:0008006" key="4">
    <source>
        <dbReference type="Google" id="ProtNLM"/>
    </source>
</evidence>
<accession>A0A6H5HZV2</accession>
<dbReference type="OrthoDB" id="6620857at2759"/>
<dbReference type="EMBL" id="CADCXU010036021">
    <property type="protein sequence ID" value="CAB0020898.1"/>
    <property type="molecule type" value="Genomic_DNA"/>
</dbReference>
<evidence type="ECO:0000313" key="3">
    <source>
        <dbReference type="Proteomes" id="UP000479000"/>
    </source>
</evidence>
<feature type="signal peptide" evidence="1">
    <location>
        <begin position="1"/>
        <end position="15"/>
    </location>
</feature>
<reference evidence="2 3" key="1">
    <citation type="submission" date="2020-02" db="EMBL/GenBank/DDBJ databases">
        <authorList>
            <person name="Ferguson B K."/>
        </authorList>
    </citation>
    <scope>NUCLEOTIDE SEQUENCE [LARGE SCALE GENOMIC DNA]</scope>
</reference>
<sequence length="52" mass="5499">MLALALVLLARLANASEFPERECCDPVYPLAAVSASMSPDTPTPPPQLSTRS</sequence>
<gene>
    <name evidence="2" type="ORF">NTEN_LOCUS24426</name>
</gene>